<keyword evidence="2" id="KW-1185">Reference proteome</keyword>
<sequence>MGRGSCAFHAMPPVYTQHDSAATQLGRCLFRVMHALVFIASEFYGQYGTGTRCQNHR</sequence>
<dbReference type="Proteomes" id="UP000007319">
    <property type="component" value="Chromosome"/>
</dbReference>
<reference evidence="1 2" key="1">
    <citation type="journal article" date="2011" name="PLoS Genet.">
        <title>Azospirillum genomes reveal transition of bacteria from aquatic to terrestrial environments.</title>
        <authorList>
            <person name="Wisniewski-Dye F."/>
            <person name="Borziak K."/>
            <person name="Khalsa-Moyers G."/>
            <person name="Alexandre G."/>
            <person name="Sukharnikov L.O."/>
            <person name="Wuichet K."/>
            <person name="Hurst G.B."/>
            <person name="McDonald W.H."/>
            <person name="Robertson J.S."/>
            <person name="Barbe V."/>
            <person name="Calteau A."/>
            <person name="Rouy Z."/>
            <person name="Mangenot S."/>
            <person name="Prigent-Combaret C."/>
            <person name="Normand P."/>
            <person name="Boyer M."/>
            <person name="Siguier P."/>
            <person name="Dessaux Y."/>
            <person name="Elmerich C."/>
            <person name="Condemine G."/>
            <person name="Krishnen G."/>
            <person name="Kennedy I."/>
            <person name="Paterson A.H."/>
            <person name="Gonzalez V."/>
            <person name="Mavingui P."/>
            <person name="Zhulin I.B."/>
        </authorList>
    </citation>
    <scope>NUCLEOTIDE SEQUENCE [LARGE SCALE GENOMIC DNA]</scope>
    <source>
        <strain evidence="1 2">Sp245</strain>
    </source>
</reference>
<dbReference type="EMBL" id="HE577327">
    <property type="protein sequence ID" value="CCC98081.1"/>
    <property type="molecule type" value="Genomic_DNA"/>
</dbReference>
<organism evidence="1 2">
    <name type="scientific">Azospirillum baldaniorum</name>
    <dbReference type="NCBI Taxonomy" id="1064539"/>
    <lineage>
        <taxon>Bacteria</taxon>
        <taxon>Pseudomonadati</taxon>
        <taxon>Pseudomonadota</taxon>
        <taxon>Alphaproteobacteria</taxon>
        <taxon>Rhodospirillales</taxon>
        <taxon>Azospirillaceae</taxon>
        <taxon>Azospirillum</taxon>
    </lineage>
</organism>
<gene>
    <name evidence="1" type="ORF">AZOBR_110055</name>
</gene>
<dbReference type="KEGG" id="abs:AZOBR_110055"/>
<proteinExistence type="predicted"/>
<protein>
    <submittedName>
        <fullName evidence="1">Uncharacterized protein</fullName>
    </submittedName>
</protein>
<name>A0A9P1JR00_9PROT</name>
<evidence type="ECO:0000313" key="1">
    <source>
        <dbReference type="EMBL" id="CCC98081.1"/>
    </source>
</evidence>
<dbReference type="AlphaFoldDB" id="A0A9P1JR00"/>
<evidence type="ECO:0000313" key="2">
    <source>
        <dbReference type="Proteomes" id="UP000007319"/>
    </source>
</evidence>
<accession>A0A9P1JR00</accession>